<feature type="region of interest" description="Disordered" evidence="1">
    <location>
        <begin position="1"/>
        <end position="40"/>
    </location>
</feature>
<feature type="region of interest" description="Disordered" evidence="1">
    <location>
        <begin position="295"/>
        <end position="373"/>
    </location>
</feature>
<name>A0A453PQ65_AEGTS</name>
<dbReference type="InterPro" id="IPR013083">
    <property type="entry name" value="Znf_RING/FYVE/PHD"/>
</dbReference>
<feature type="compositionally biased region" description="Basic residues" evidence="1">
    <location>
        <begin position="355"/>
        <end position="366"/>
    </location>
</feature>
<dbReference type="Gramene" id="AET6Gv20803900.1">
    <property type="protein sequence ID" value="AET6Gv20803900.1"/>
    <property type="gene ID" value="AET6Gv20803900"/>
</dbReference>
<reference evidence="2" key="4">
    <citation type="submission" date="2019-03" db="UniProtKB">
        <authorList>
            <consortium name="EnsemblPlants"/>
        </authorList>
    </citation>
    <scope>IDENTIFICATION</scope>
</reference>
<dbReference type="InterPro" id="IPR012866">
    <property type="entry name" value="DUF1644"/>
</dbReference>
<reference evidence="2" key="5">
    <citation type="journal article" date="2021" name="G3 (Bethesda)">
        <title>Aegilops tauschii genome assembly Aet v5.0 features greater sequence contiguity and improved annotation.</title>
        <authorList>
            <person name="Wang L."/>
            <person name="Zhu T."/>
            <person name="Rodriguez J.C."/>
            <person name="Deal K.R."/>
            <person name="Dubcovsky J."/>
            <person name="McGuire P.E."/>
            <person name="Lux T."/>
            <person name="Spannagl M."/>
            <person name="Mayer K.F.X."/>
            <person name="Baldrich P."/>
            <person name="Meyers B.C."/>
            <person name="Huo N."/>
            <person name="Gu Y.Q."/>
            <person name="Zhou H."/>
            <person name="Devos K.M."/>
            <person name="Bennetzen J.L."/>
            <person name="Unver T."/>
            <person name="Budak H."/>
            <person name="Gulick P.J."/>
            <person name="Galiba G."/>
            <person name="Kalapos B."/>
            <person name="Nelson D.R."/>
            <person name="Li P."/>
            <person name="You F.M."/>
            <person name="Luo M.C."/>
            <person name="Dvorak J."/>
        </authorList>
    </citation>
    <scope>NUCLEOTIDE SEQUENCE [LARGE SCALE GENOMIC DNA]</scope>
    <source>
        <strain evidence="2">cv. AL8/78</strain>
    </source>
</reference>
<protein>
    <submittedName>
        <fullName evidence="2">Uncharacterized protein</fullName>
    </submittedName>
</protein>
<dbReference type="EnsemblPlants" id="AET6Gv20803900.1">
    <property type="protein sequence ID" value="AET6Gv20803900.1"/>
    <property type="gene ID" value="AET6Gv20803900"/>
</dbReference>
<feature type="compositionally biased region" description="Low complexity" evidence="1">
    <location>
        <begin position="1"/>
        <end position="11"/>
    </location>
</feature>
<reference evidence="3" key="1">
    <citation type="journal article" date="2014" name="Science">
        <title>Ancient hybridizations among the ancestral genomes of bread wheat.</title>
        <authorList>
            <consortium name="International Wheat Genome Sequencing Consortium,"/>
            <person name="Marcussen T."/>
            <person name="Sandve S.R."/>
            <person name="Heier L."/>
            <person name="Spannagl M."/>
            <person name="Pfeifer M."/>
            <person name="Jakobsen K.S."/>
            <person name="Wulff B.B."/>
            <person name="Steuernagel B."/>
            <person name="Mayer K.F."/>
            <person name="Olsen O.A."/>
        </authorList>
    </citation>
    <scope>NUCLEOTIDE SEQUENCE [LARGE SCALE GENOMIC DNA]</scope>
    <source>
        <strain evidence="3">cv. AL8/78</strain>
    </source>
</reference>
<dbReference type="AlphaFoldDB" id="A0A453PQ65"/>
<organism evidence="2 3">
    <name type="scientific">Aegilops tauschii subsp. strangulata</name>
    <name type="common">Goatgrass</name>
    <dbReference type="NCBI Taxonomy" id="200361"/>
    <lineage>
        <taxon>Eukaryota</taxon>
        <taxon>Viridiplantae</taxon>
        <taxon>Streptophyta</taxon>
        <taxon>Embryophyta</taxon>
        <taxon>Tracheophyta</taxon>
        <taxon>Spermatophyta</taxon>
        <taxon>Magnoliopsida</taxon>
        <taxon>Liliopsida</taxon>
        <taxon>Poales</taxon>
        <taxon>Poaceae</taxon>
        <taxon>BOP clade</taxon>
        <taxon>Pooideae</taxon>
        <taxon>Triticodae</taxon>
        <taxon>Triticeae</taxon>
        <taxon>Triticinae</taxon>
        <taxon>Aegilops</taxon>
    </lineage>
</organism>
<keyword evidence="3" id="KW-1185">Reference proteome</keyword>
<reference evidence="2" key="3">
    <citation type="journal article" date="2017" name="Nature">
        <title>Genome sequence of the progenitor of the wheat D genome Aegilops tauschii.</title>
        <authorList>
            <person name="Luo M.C."/>
            <person name="Gu Y.Q."/>
            <person name="Puiu D."/>
            <person name="Wang H."/>
            <person name="Twardziok S.O."/>
            <person name="Deal K.R."/>
            <person name="Huo N."/>
            <person name="Zhu T."/>
            <person name="Wang L."/>
            <person name="Wang Y."/>
            <person name="McGuire P.E."/>
            <person name="Liu S."/>
            <person name="Long H."/>
            <person name="Ramasamy R.K."/>
            <person name="Rodriguez J.C."/>
            <person name="Van S.L."/>
            <person name="Yuan L."/>
            <person name="Wang Z."/>
            <person name="Xia Z."/>
            <person name="Xiao L."/>
            <person name="Anderson O.D."/>
            <person name="Ouyang S."/>
            <person name="Liang Y."/>
            <person name="Zimin A.V."/>
            <person name="Pertea G."/>
            <person name="Qi P."/>
            <person name="Bennetzen J.L."/>
            <person name="Dai X."/>
            <person name="Dawson M.W."/>
            <person name="Muller H.G."/>
            <person name="Kugler K."/>
            <person name="Rivarola-Duarte L."/>
            <person name="Spannagl M."/>
            <person name="Mayer K.F.X."/>
            <person name="Lu F.H."/>
            <person name="Bevan M.W."/>
            <person name="Leroy P."/>
            <person name="Li P."/>
            <person name="You F.M."/>
            <person name="Sun Q."/>
            <person name="Liu Z."/>
            <person name="Lyons E."/>
            <person name="Wicker T."/>
            <person name="Salzberg S.L."/>
            <person name="Devos K.M."/>
            <person name="Dvorak J."/>
        </authorList>
    </citation>
    <scope>NUCLEOTIDE SEQUENCE [LARGE SCALE GENOMIC DNA]</scope>
    <source>
        <strain evidence="2">cv. AL8/78</strain>
    </source>
</reference>
<proteinExistence type="predicted"/>
<dbReference type="Gene3D" id="3.30.40.10">
    <property type="entry name" value="Zinc/RING finger domain, C3HC4 (zinc finger)"/>
    <property type="match status" value="1"/>
</dbReference>
<evidence type="ECO:0000313" key="3">
    <source>
        <dbReference type="Proteomes" id="UP000015105"/>
    </source>
</evidence>
<sequence length="373" mass="41867">LAPPAGTARTPRPSPTPPRPSRQASKKMARNARAKRHAARRLRATPYPIPSYRWKAMKGANRKKALPTVQKMDWEDANCSVCMEYPHNAVLLLCSSHDKGCRPYMCGTSYRHSNCLDQFKKAYTKGALLEELPASTVGSTLDFVPLTAVEKTESIDLACPLCRGKVKGWTVVEPARSYLNGKRRTCMQDGCSFVGTYKELRKHVKLEHPLVQPREVDPAVEQKWRSLEFEREREDALSTVTSSMGRAVVWGDYVLDLEDGADLEDEDSDDDDRGNDREADNTRRLIIFMMRQVAQRHRTQSLQSPSGMPGNAEEDYAVSGGGANETTPYPFTSEGDDEDDMALAGAGGAGMLRSDRRRRRRRRNRGRLFLDSN</sequence>
<accession>A0A453PQ65</accession>
<reference evidence="3" key="2">
    <citation type="journal article" date="2017" name="Nat. Plants">
        <title>The Aegilops tauschii genome reveals multiple impacts of transposons.</title>
        <authorList>
            <person name="Zhao G."/>
            <person name="Zou C."/>
            <person name="Li K."/>
            <person name="Wang K."/>
            <person name="Li T."/>
            <person name="Gao L."/>
            <person name="Zhang X."/>
            <person name="Wang H."/>
            <person name="Yang Z."/>
            <person name="Liu X."/>
            <person name="Jiang W."/>
            <person name="Mao L."/>
            <person name="Kong X."/>
            <person name="Jiao Y."/>
            <person name="Jia J."/>
        </authorList>
    </citation>
    <scope>NUCLEOTIDE SEQUENCE [LARGE SCALE GENOMIC DNA]</scope>
    <source>
        <strain evidence="3">cv. AL8/78</strain>
    </source>
</reference>
<feature type="region of interest" description="Disordered" evidence="1">
    <location>
        <begin position="261"/>
        <end position="281"/>
    </location>
</feature>
<dbReference type="PANTHER" id="PTHR31197:SF12">
    <property type="entry name" value="OS02G0770600 PROTEIN"/>
    <property type="match status" value="1"/>
</dbReference>
<dbReference type="PANTHER" id="PTHR31197">
    <property type="entry name" value="OS01G0612600 PROTEIN"/>
    <property type="match status" value="1"/>
</dbReference>
<feature type="compositionally biased region" description="Acidic residues" evidence="1">
    <location>
        <begin position="261"/>
        <end position="273"/>
    </location>
</feature>
<dbReference type="STRING" id="200361.A0A453PQ65"/>
<dbReference type="Pfam" id="PF07800">
    <property type="entry name" value="DUF1644"/>
    <property type="match status" value="1"/>
</dbReference>
<evidence type="ECO:0000256" key="1">
    <source>
        <dbReference type="SAM" id="MobiDB-lite"/>
    </source>
</evidence>
<dbReference type="Proteomes" id="UP000015105">
    <property type="component" value="Chromosome 6D"/>
</dbReference>
<evidence type="ECO:0000313" key="2">
    <source>
        <dbReference type="EnsemblPlants" id="AET6Gv20803900.1"/>
    </source>
</evidence>
<feature type="compositionally biased region" description="Basic residues" evidence="1">
    <location>
        <begin position="24"/>
        <end position="40"/>
    </location>
</feature>